<evidence type="ECO:0000256" key="5">
    <source>
        <dbReference type="ARBA" id="ARBA00023242"/>
    </source>
</evidence>
<dbReference type="InterPro" id="IPR021740">
    <property type="entry name" value="Velvet"/>
</dbReference>
<evidence type="ECO:0000256" key="2">
    <source>
        <dbReference type="ARBA" id="ARBA00022969"/>
    </source>
</evidence>
<protein>
    <recommendedName>
        <fullName evidence="8">Velvet domain-containing protein</fullName>
    </recommendedName>
</protein>
<accession>A0A8E2EEG4</accession>
<feature type="compositionally biased region" description="Low complexity" evidence="7">
    <location>
        <begin position="144"/>
        <end position="155"/>
    </location>
</feature>
<evidence type="ECO:0000256" key="4">
    <source>
        <dbReference type="ARBA" id="ARBA00023163"/>
    </source>
</evidence>
<dbReference type="EMBL" id="KV744887">
    <property type="protein sequence ID" value="OCK82467.1"/>
    <property type="molecule type" value="Genomic_DNA"/>
</dbReference>
<sequence length="370" mass="40521">MYSRQNNQYPVPAPPLPPTSESIAPLSTAHASLNATMQLQPPPNAQAMFENTHLKPFTGRKDDRTYSLVVEQQPIRARMCGFGDKDRRPITPPPCIRLIVCDANSGKEVDFNEVDSTFFVLTVDLWDAEGHHEVNLVRHSSGAPTVSISSSTTTSYPPPPDRPPLYLTNMNISNYRDPYGQNQVNTQQPQGNPYSAPPPLGHNYYSQTPNTPITPAGFPYSSGPNMSGHYVPMAAMPLPPPPATATGMFTRNLIGSLTVNAFRLTDTEGKVGFWFVLQDLSVRTEGQFRLKMNFVDVGSGQGNNTLNTGRAPVLATCFSDQFQVYSAKKFPGVIESTPLSKVFASQGIKIPIRKDGPKTLSNQAEYDADD</sequence>
<dbReference type="OrthoDB" id="1746739at2759"/>
<gene>
    <name evidence="9" type="ORF">K432DRAFT_433478</name>
</gene>
<feature type="region of interest" description="Disordered" evidence="7">
    <location>
        <begin position="141"/>
        <end position="195"/>
    </location>
</feature>
<dbReference type="PANTHER" id="PTHR33572:SF3">
    <property type="entry name" value="VELVET COMPLEX SUBUNIT B"/>
    <property type="match status" value="1"/>
</dbReference>
<dbReference type="PANTHER" id="PTHR33572">
    <property type="entry name" value="SPORE DEVELOPMENT REGULATOR VOSA"/>
    <property type="match status" value="1"/>
</dbReference>
<feature type="compositionally biased region" description="Polar residues" evidence="7">
    <location>
        <begin position="168"/>
        <end position="193"/>
    </location>
</feature>
<keyword evidence="10" id="KW-1185">Reference proteome</keyword>
<feature type="domain" description="Velvet" evidence="8">
    <location>
        <begin position="59"/>
        <end position="353"/>
    </location>
</feature>
<evidence type="ECO:0000256" key="3">
    <source>
        <dbReference type="ARBA" id="ARBA00023015"/>
    </source>
</evidence>
<evidence type="ECO:0000256" key="1">
    <source>
        <dbReference type="ARBA" id="ARBA00004123"/>
    </source>
</evidence>
<feature type="region of interest" description="Disordered" evidence="7">
    <location>
        <begin position="1"/>
        <end position="23"/>
    </location>
</feature>
<dbReference type="Pfam" id="PF11754">
    <property type="entry name" value="Velvet"/>
    <property type="match status" value="1"/>
</dbReference>
<keyword evidence="2" id="KW-0749">Sporulation</keyword>
<dbReference type="InterPro" id="IPR038491">
    <property type="entry name" value="Velvet_dom_sf"/>
</dbReference>
<comment type="subcellular location">
    <subcellularLocation>
        <location evidence="1">Nucleus</location>
    </subcellularLocation>
</comment>
<keyword evidence="5" id="KW-0539">Nucleus</keyword>
<dbReference type="GO" id="GO:0005634">
    <property type="term" value="C:nucleus"/>
    <property type="evidence" value="ECO:0007669"/>
    <property type="project" value="UniProtKB-SubCell"/>
</dbReference>
<proteinExistence type="inferred from homology"/>
<organism evidence="9 10">
    <name type="scientific">Lepidopterella palustris CBS 459.81</name>
    <dbReference type="NCBI Taxonomy" id="1314670"/>
    <lineage>
        <taxon>Eukaryota</taxon>
        <taxon>Fungi</taxon>
        <taxon>Dikarya</taxon>
        <taxon>Ascomycota</taxon>
        <taxon>Pezizomycotina</taxon>
        <taxon>Dothideomycetes</taxon>
        <taxon>Pleosporomycetidae</taxon>
        <taxon>Mytilinidiales</taxon>
        <taxon>Argynnaceae</taxon>
        <taxon>Lepidopterella</taxon>
    </lineage>
</organism>
<keyword evidence="3" id="KW-0805">Transcription regulation</keyword>
<dbReference type="InterPro" id="IPR037525">
    <property type="entry name" value="Velvet_dom"/>
</dbReference>
<dbReference type="PROSITE" id="PS51821">
    <property type="entry name" value="VELVET"/>
    <property type="match status" value="1"/>
</dbReference>
<dbReference type="Gene3D" id="2.60.40.3960">
    <property type="entry name" value="Velvet domain"/>
    <property type="match status" value="2"/>
</dbReference>
<dbReference type="AlphaFoldDB" id="A0A8E2EEG4"/>
<evidence type="ECO:0000256" key="7">
    <source>
        <dbReference type="SAM" id="MobiDB-lite"/>
    </source>
</evidence>
<dbReference type="GO" id="GO:0030435">
    <property type="term" value="P:sporulation resulting in formation of a cellular spore"/>
    <property type="evidence" value="ECO:0007669"/>
    <property type="project" value="UniProtKB-KW"/>
</dbReference>
<dbReference type="Proteomes" id="UP000250266">
    <property type="component" value="Unassembled WGS sequence"/>
</dbReference>
<name>A0A8E2EEG4_9PEZI</name>
<evidence type="ECO:0000256" key="6">
    <source>
        <dbReference type="ARBA" id="ARBA00038045"/>
    </source>
</evidence>
<reference evidence="9 10" key="1">
    <citation type="journal article" date="2016" name="Nat. Commun.">
        <title>Ectomycorrhizal ecology is imprinted in the genome of the dominant symbiotic fungus Cenococcum geophilum.</title>
        <authorList>
            <consortium name="DOE Joint Genome Institute"/>
            <person name="Peter M."/>
            <person name="Kohler A."/>
            <person name="Ohm R.A."/>
            <person name="Kuo A."/>
            <person name="Krutzmann J."/>
            <person name="Morin E."/>
            <person name="Arend M."/>
            <person name="Barry K.W."/>
            <person name="Binder M."/>
            <person name="Choi C."/>
            <person name="Clum A."/>
            <person name="Copeland A."/>
            <person name="Grisel N."/>
            <person name="Haridas S."/>
            <person name="Kipfer T."/>
            <person name="LaButti K."/>
            <person name="Lindquist E."/>
            <person name="Lipzen A."/>
            <person name="Maire R."/>
            <person name="Meier B."/>
            <person name="Mihaltcheva S."/>
            <person name="Molinier V."/>
            <person name="Murat C."/>
            <person name="Poggeler S."/>
            <person name="Quandt C.A."/>
            <person name="Sperisen C."/>
            <person name="Tritt A."/>
            <person name="Tisserant E."/>
            <person name="Crous P.W."/>
            <person name="Henrissat B."/>
            <person name="Nehls U."/>
            <person name="Egli S."/>
            <person name="Spatafora J.W."/>
            <person name="Grigoriev I.V."/>
            <person name="Martin F.M."/>
        </authorList>
    </citation>
    <scope>NUCLEOTIDE SEQUENCE [LARGE SCALE GENOMIC DNA]</scope>
    <source>
        <strain evidence="9 10">CBS 459.81</strain>
    </source>
</reference>
<comment type="similarity">
    <text evidence="6">Belongs to the velvet family. VelB subfamily.</text>
</comment>
<evidence type="ECO:0000313" key="10">
    <source>
        <dbReference type="Proteomes" id="UP000250266"/>
    </source>
</evidence>
<keyword evidence="4" id="KW-0804">Transcription</keyword>
<evidence type="ECO:0000313" key="9">
    <source>
        <dbReference type="EMBL" id="OCK82467.1"/>
    </source>
</evidence>
<evidence type="ECO:0000259" key="8">
    <source>
        <dbReference type="PROSITE" id="PS51821"/>
    </source>
</evidence>